<dbReference type="HOGENOM" id="CLU_1219877_0_0_1"/>
<reference evidence="3" key="1">
    <citation type="journal article" date="2011" name="Nat. Commun.">
        <title>Effector diversification within compartments of the Leptosphaeria maculans genome affected by Repeat-Induced Point mutations.</title>
        <authorList>
            <person name="Rouxel T."/>
            <person name="Grandaubert J."/>
            <person name="Hane J.K."/>
            <person name="Hoede C."/>
            <person name="van de Wouw A.P."/>
            <person name="Couloux A."/>
            <person name="Dominguez V."/>
            <person name="Anthouard V."/>
            <person name="Bally P."/>
            <person name="Bourras S."/>
            <person name="Cozijnsen A.J."/>
            <person name="Ciuffetti L.M."/>
            <person name="Degrave A."/>
            <person name="Dilmaghani A."/>
            <person name="Duret L."/>
            <person name="Fudal I."/>
            <person name="Goodwin S.B."/>
            <person name="Gout L."/>
            <person name="Glaser N."/>
            <person name="Linglin J."/>
            <person name="Kema G.H.J."/>
            <person name="Lapalu N."/>
            <person name="Lawrence C.B."/>
            <person name="May K."/>
            <person name="Meyer M."/>
            <person name="Ollivier B."/>
            <person name="Poulain J."/>
            <person name="Schoch C.L."/>
            <person name="Simon A."/>
            <person name="Spatafora J.W."/>
            <person name="Stachowiak A."/>
            <person name="Turgeon B.G."/>
            <person name="Tyler B.M."/>
            <person name="Vincent D."/>
            <person name="Weissenbach J."/>
            <person name="Amselem J."/>
            <person name="Quesneville H."/>
            <person name="Oliver R.P."/>
            <person name="Wincker P."/>
            <person name="Balesdent M.-H."/>
            <person name="Howlett B.J."/>
        </authorList>
    </citation>
    <scope>NUCLEOTIDE SEQUENCE [LARGE SCALE GENOMIC DNA]</scope>
    <source>
        <strain evidence="3">JN3 / isolate v23.1.3 / race Av1-4-5-6-7-8</strain>
    </source>
</reference>
<protein>
    <submittedName>
        <fullName evidence="2">Predicted protein</fullName>
    </submittedName>
</protein>
<evidence type="ECO:0000256" key="1">
    <source>
        <dbReference type="SAM" id="MobiDB-lite"/>
    </source>
</evidence>
<keyword evidence="3" id="KW-1185">Reference proteome</keyword>
<feature type="compositionally biased region" description="Low complexity" evidence="1">
    <location>
        <begin position="203"/>
        <end position="216"/>
    </location>
</feature>
<accession>E5ACW4</accession>
<evidence type="ECO:0000313" key="3">
    <source>
        <dbReference type="Proteomes" id="UP000002668"/>
    </source>
</evidence>
<feature type="region of interest" description="Disordered" evidence="1">
    <location>
        <begin position="49"/>
        <end position="75"/>
    </location>
</feature>
<gene>
    <name evidence="2" type="ORF">LEMA_P011030.1</name>
</gene>
<feature type="region of interest" description="Disordered" evidence="1">
    <location>
        <begin position="200"/>
        <end position="227"/>
    </location>
</feature>
<feature type="compositionally biased region" description="Polar residues" evidence="1">
    <location>
        <begin position="49"/>
        <end position="65"/>
    </location>
</feature>
<dbReference type="VEuPathDB" id="FungiDB:LEMA_P011030.1"/>
<sequence>MQAWRAKTTIWPPGTSPSLHLAVSFVPARSTSPITFTVSAWTARQSSTRRIADPSSQSAVASRDQNALPLAKSGRRTQDVLHVPNAQVCRRFWIYDNHIIDRPCRLPLATVLHSSQKQSVQPQSHHEGLVVGRSQHEAPNSSTFSATQPCSDLHTAGWTLCYLQCMRTQELHMLNASRLAIALAEETAIVHDILTPWDGESMTDSTDSLDTSSRLTVHTSDSDTRSR</sequence>
<dbReference type="Proteomes" id="UP000002668">
    <property type="component" value="Genome"/>
</dbReference>
<dbReference type="EMBL" id="FP929139">
    <property type="protein sequence ID" value="CBY02316.1"/>
    <property type="molecule type" value="Genomic_DNA"/>
</dbReference>
<organism evidence="2 3">
    <name type="scientific">Leptosphaeria maculans (strain JN3 / isolate v23.1.3 / race Av1-4-5-6-7-8)</name>
    <name type="common">Blackleg fungus</name>
    <name type="synonym">Phoma lingam</name>
    <dbReference type="NCBI Taxonomy" id="985895"/>
    <lineage>
        <taxon>Eukaryota</taxon>
        <taxon>Fungi</taxon>
        <taxon>Dikarya</taxon>
        <taxon>Ascomycota</taxon>
        <taxon>Pezizomycotina</taxon>
        <taxon>Dothideomycetes</taxon>
        <taxon>Pleosporomycetidae</taxon>
        <taxon>Pleosporales</taxon>
        <taxon>Pleosporineae</taxon>
        <taxon>Leptosphaeriaceae</taxon>
        <taxon>Plenodomus</taxon>
        <taxon>Plenodomus lingam/Leptosphaeria maculans species complex</taxon>
    </lineage>
</organism>
<evidence type="ECO:0000313" key="2">
    <source>
        <dbReference type="EMBL" id="CBY02316.1"/>
    </source>
</evidence>
<name>E5ACW4_LEPMJ</name>
<dbReference type="InParanoid" id="E5ACW4"/>
<dbReference type="AlphaFoldDB" id="E5ACW4"/>
<proteinExistence type="predicted"/>